<dbReference type="OMA" id="CEGAFQG"/>
<protein>
    <recommendedName>
        <fullName evidence="5">Cilia- and flagella-associated protein 99</fullName>
    </recommendedName>
</protein>
<keyword evidence="1" id="KW-0175">Coiled coil</keyword>
<keyword evidence="4" id="KW-1185">Reference proteome</keyword>
<dbReference type="eggNOG" id="ENOG502QTX0">
    <property type="taxonomic scope" value="Eukaryota"/>
</dbReference>
<evidence type="ECO:0000313" key="3">
    <source>
        <dbReference type="EMBL" id="EDQ87389.1"/>
    </source>
</evidence>
<dbReference type="AlphaFoldDB" id="A9V4L0"/>
<evidence type="ECO:0000256" key="1">
    <source>
        <dbReference type="SAM" id="Coils"/>
    </source>
</evidence>
<feature type="compositionally biased region" description="Polar residues" evidence="2">
    <location>
        <begin position="570"/>
        <end position="585"/>
    </location>
</feature>
<reference evidence="3 4" key="1">
    <citation type="journal article" date="2008" name="Nature">
        <title>The genome of the choanoflagellate Monosiga brevicollis and the origin of metazoans.</title>
        <authorList>
            <consortium name="JGI Sequencing"/>
            <person name="King N."/>
            <person name="Westbrook M.J."/>
            <person name="Young S.L."/>
            <person name="Kuo A."/>
            <person name="Abedin M."/>
            <person name="Chapman J."/>
            <person name="Fairclough S."/>
            <person name="Hellsten U."/>
            <person name="Isogai Y."/>
            <person name="Letunic I."/>
            <person name="Marr M."/>
            <person name="Pincus D."/>
            <person name="Putnam N."/>
            <person name="Rokas A."/>
            <person name="Wright K.J."/>
            <person name="Zuzow R."/>
            <person name="Dirks W."/>
            <person name="Good M."/>
            <person name="Goodstein D."/>
            <person name="Lemons D."/>
            <person name="Li W."/>
            <person name="Lyons J.B."/>
            <person name="Morris A."/>
            <person name="Nichols S."/>
            <person name="Richter D.J."/>
            <person name="Salamov A."/>
            <person name="Bork P."/>
            <person name="Lim W.A."/>
            <person name="Manning G."/>
            <person name="Miller W.T."/>
            <person name="McGinnis W."/>
            <person name="Shapiro H."/>
            <person name="Tjian R."/>
            <person name="Grigoriev I.V."/>
            <person name="Rokhsar D."/>
        </authorList>
    </citation>
    <scope>NUCLEOTIDE SEQUENCE [LARGE SCALE GENOMIC DNA]</scope>
    <source>
        <strain evidence="4">MX1 / ATCC 50154</strain>
    </source>
</reference>
<accession>A9V4L0</accession>
<dbReference type="EMBL" id="CH991559">
    <property type="protein sequence ID" value="EDQ87389.1"/>
    <property type="molecule type" value="Genomic_DNA"/>
</dbReference>
<dbReference type="PANTHER" id="PTHR34649">
    <property type="entry name" value="CILIA- AND FLAGELLA-ASSOCIATED PROTEIN 99"/>
    <property type="match status" value="1"/>
</dbReference>
<dbReference type="InterPro" id="IPR039341">
    <property type="entry name" value="CFAP99"/>
</dbReference>
<dbReference type="KEGG" id="mbr:MONBRDRAFT_33293"/>
<name>A9V4L0_MONBE</name>
<feature type="coiled-coil region" evidence="1">
    <location>
        <begin position="344"/>
        <end position="442"/>
    </location>
</feature>
<evidence type="ECO:0000256" key="2">
    <source>
        <dbReference type="SAM" id="MobiDB-lite"/>
    </source>
</evidence>
<dbReference type="GeneID" id="5892975"/>
<feature type="compositionally biased region" description="Low complexity" evidence="2">
    <location>
        <begin position="606"/>
        <end position="620"/>
    </location>
</feature>
<dbReference type="STRING" id="81824.A9V4L0"/>
<feature type="region of interest" description="Disordered" evidence="2">
    <location>
        <begin position="209"/>
        <end position="232"/>
    </location>
</feature>
<feature type="coiled-coil region" evidence="1">
    <location>
        <begin position="480"/>
        <end position="536"/>
    </location>
</feature>
<sequence>MTRLLDLCVAALKASAEDTVRTPDVILANFCAAQQLDADTETFVQEVYNGCLKHHRALRVPVNSFFAHEPVRALRSDRPLYSILAYLGTMRLGELGVVTLVELIEDVLIDKLLRFFGFLTDRENILGFLHDEWLKVYDDDYVQTHLVGPLLEYGDSLMQALAALQARVSSPSNGTRDTLRAAVRLTQPAPFNLTEPHSVYRTPLEEAALERKRRSNRDKAERTARLAAEQAPRCAPTMGDLARKAYMTEQRARELEELPAHTHRARPVPAAVLQNKNVRLNAAAILREELRFRKQQEAELARLEGLARGDFDEEEMADRDRQARLEAEAQRLADVEKNVLAGQLSREEAILARQEVEQQNLKAAAELKLRQQEARLRLLEEQEREAELRKEHVEATRQAREQVSEAKAAVLAENQVTSSQLRRELEDLRRQAEIEAAADLERRADLIREIRALEAIPTDRTRVVDLTETGNHGLLNEMSIVELRARLDLLREQQLEEEELKRQMLFDLKLAKDEMLDQKRRVVEQAREDRAVARRQELTMAQQLRQTLPKADAKTETLRQTLAQRREQRSLNATRAGTVRGSTRGASRDSVRGSGSTIKHAGGGVMTSTASTSTVTRAGGPAPIKMTYTGQAQRPSRQRRPGPVTRAAPSTVLSALTQAQTMS</sequence>
<proteinExistence type="predicted"/>
<dbReference type="InParanoid" id="A9V4L0"/>
<dbReference type="RefSeq" id="XP_001747649.1">
    <property type="nucleotide sequence ID" value="XM_001747597.1"/>
</dbReference>
<evidence type="ECO:0008006" key="5">
    <source>
        <dbReference type="Google" id="ProtNLM"/>
    </source>
</evidence>
<feature type="region of interest" description="Disordered" evidence="2">
    <location>
        <begin position="565"/>
        <end position="650"/>
    </location>
</feature>
<evidence type="ECO:0000313" key="4">
    <source>
        <dbReference type="Proteomes" id="UP000001357"/>
    </source>
</evidence>
<gene>
    <name evidence="3" type="ORF">MONBRDRAFT_33293</name>
</gene>
<organism evidence="3 4">
    <name type="scientific">Monosiga brevicollis</name>
    <name type="common">Choanoflagellate</name>
    <dbReference type="NCBI Taxonomy" id="81824"/>
    <lineage>
        <taxon>Eukaryota</taxon>
        <taxon>Choanoflagellata</taxon>
        <taxon>Craspedida</taxon>
        <taxon>Salpingoecidae</taxon>
        <taxon>Monosiga</taxon>
    </lineage>
</organism>
<dbReference type="PANTHER" id="PTHR34649:SF1">
    <property type="entry name" value="CILIA- AND FLAGELLA-ASSOCIATED PROTEIN 99"/>
    <property type="match status" value="1"/>
</dbReference>
<dbReference type="Proteomes" id="UP000001357">
    <property type="component" value="Unassembled WGS sequence"/>
</dbReference>